<reference evidence="4" key="1">
    <citation type="submission" date="2017-01" db="EMBL/GenBank/DDBJ databases">
        <title>An insight into the sialome and mialome of the horn fly, Haematobia irritans.</title>
        <authorList>
            <person name="Breijo M."/>
            <person name="Boiani M."/>
            <person name="Ures X."/>
            <person name="Rocha S."/>
            <person name="Sequeira M."/>
            <person name="Ribeiro J.M."/>
        </authorList>
    </citation>
    <scope>NUCLEOTIDE SEQUENCE</scope>
</reference>
<evidence type="ECO:0000259" key="2">
    <source>
        <dbReference type="Pfam" id="PF18609"/>
    </source>
</evidence>
<proteinExistence type="predicted"/>
<dbReference type="AlphaFoldDB" id="A0A1L8EEA6"/>
<feature type="domain" description="Exuperantia SAM-like" evidence="2">
    <location>
        <begin position="313"/>
        <end position="384"/>
    </location>
</feature>
<evidence type="ECO:0000313" key="4">
    <source>
        <dbReference type="EMBL" id="JAV17030.1"/>
    </source>
</evidence>
<organism evidence="4">
    <name type="scientific">Haematobia irritans</name>
    <name type="common">Horn fly</name>
    <name type="synonym">Conops irritans</name>
    <dbReference type="NCBI Taxonomy" id="7368"/>
    <lineage>
        <taxon>Eukaryota</taxon>
        <taxon>Metazoa</taxon>
        <taxon>Ecdysozoa</taxon>
        <taxon>Arthropoda</taxon>
        <taxon>Hexapoda</taxon>
        <taxon>Insecta</taxon>
        <taxon>Pterygota</taxon>
        <taxon>Neoptera</taxon>
        <taxon>Endopterygota</taxon>
        <taxon>Diptera</taxon>
        <taxon>Brachycera</taxon>
        <taxon>Muscomorpha</taxon>
        <taxon>Muscoidea</taxon>
        <taxon>Muscidae</taxon>
        <taxon>Haematobia</taxon>
    </lineage>
</organism>
<sequence>MVVSKTPKQENGVDSTSSNNITTTLPKGKYTLVGIDIDTTGRRLIDEIVQLAAFTPNDHFQQYIMPYMNLNPAARQRHQVRVISIGFYRMLKSMQTYKIIKSKSEIAALRDFLAWLEALKAKDAGSQGIILLYHEERKFIPYMILESLKKYNLLDRFLVTVKSFANGLNLAKANSNESLQHYTLRKLSKFLKSNNIVNNNNNIESTNNNLASSTTVEGATAVGDQQPQKITNHNKSSTHDDRELFDGSASVRAKLAYEVALHLSNQESKESLESPKATEKLMAAINPFSQPIQCDLNELQTQNENLERQNSFRPVFLNYFKSALYHRVRAVKFRIILAEHGYDLQTLNAIWTEKKRDGLVEVLQVMDELKAEEKTELADLFDSYYDPAKTTIKPIVKTINRSRNRRVRNNIRNDGQVSSNNAGGEQGAGGDKQSQAGGNSANMPDSTTKSPKPNRGRRNQRSQKNNNKNIANNNNVVIKTETAVANDTTATPTAAANNQPINNATPGPVAVASN</sequence>
<dbReference type="Pfam" id="PF22123">
    <property type="entry name" value="Exu_RNase_H_like"/>
    <property type="match status" value="1"/>
</dbReference>
<dbReference type="PANTHER" id="PTHR12384">
    <property type="entry name" value="MATERNAL PROTEIN EXUPERANTIA"/>
    <property type="match status" value="1"/>
</dbReference>
<feature type="compositionally biased region" description="Polar residues" evidence="1">
    <location>
        <begin position="432"/>
        <end position="451"/>
    </location>
</feature>
<dbReference type="GO" id="GO:0042803">
    <property type="term" value="F:protein homodimerization activity"/>
    <property type="evidence" value="ECO:0007669"/>
    <property type="project" value="InterPro"/>
</dbReference>
<feature type="region of interest" description="Disordered" evidence="1">
    <location>
        <begin position="1"/>
        <end position="20"/>
    </location>
</feature>
<dbReference type="GO" id="GO:0003723">
    <property type="term" value="F:RNA binding"/>
    <property type="evidence" value="ECO:0007669"/>
    <property type="project" value="InterPro"/>
</dbReference>
<dbReference type="InterPro" id="IPR054362">
    <property type="entry name" value="Exu_RNase_H-like"/>
</dbReference>
<evidence type="ECO:0000259" key="3">
    <source>
        <dbReference type="Pfam" id="PF22123"/>
    </source>
</evidence>
<dbReference type="InterPro" id="IPR037998">
    <property type="entry name" value="Exu"/>
</dbReference>
<feature type="compositionally biased region" description="Basic residues" evidence="1">
    <location>
        <begin position="400"/>
        <end position="409"/>
    </location>
</feature>
<protein>
    <submittedName>
        <fullName evidence="4">Putative maternal protein exuperantia</fullName>
    </submittedName>
</protein>
<feature type="region of interest" description="Disordered" evidence="1">
    <location>
        <begin position="491"/>
        <end position="514"/>
    </location>
</feature>
<feature type="compositionally biased region" description="Low complexity" evidence="1">
    <location>
        <begin position="462"/>
        <end position="477"/>
    </location>
</feature>
<feature type="compositionally biased region" description="Basic residues" evidence="1">
    <location>
        <begin position="452"/>
        <end position="461"/>
    </location>
</feature>
<evidence type="ECO:0000256" key="1">
    <source>
        <dbReference type="SAM" id="MobiDB-lite"/>
    </source>
</evidence>
<accession>A0A1L8EEA6</accession>
<name>A0A1L8EEA6_HAEIR</name>
<feature type="compositionally biased region" description="Low complexity" evidence="1">
    <location>
        <begin position="491"/>
        <end position="506"/>
    </location>
</feature>
<dbReference type="PANTHER" id="PTHR12384:SF2">
    <property type="entry name" value="MATERNAL PROTEIN EXUPERANTIA"/>
    <property type="match status" value="1"/>
</dbReference>
<feature type="domain" description="Exuperantia RNAse H-like" evidence="3">
    <location>
        <begin position="30"/>
        <end position="191"/>
    </location>
</feature>
<dbReference type="EMBL" id="GFDG01001769">
    <property type="protein sequence ID" value="JAV17030.1"/>
    <property type="molecule type" value="Transcribed_RNA"/>
</dbReference>
<dbReference type="InterPro" id="IPR040941">
    <property type="entry name" value="SAM_Exu"/>
</dbReference>
<dbReference type="Pfam" id="PF18609">
    <property type="entry name" value="SAM_Exu"/>
    <property type="match status" value="1"/>
</dbReference>
<dbReference type="GO" id="GO:0045450">
    <property type="term" value="P:bicoid mRNA localization"/>
    <property type="evidence" value="ECO:0007669"/>
    <property type="project" value="InterPro"/>
</dbReference>
<feature type="region of interest" description="Disordered" evidence="1">
    <location>
        <begin position="400"/>
        <end position="477"/>
    </location>
</feature>